<proteinExistence type="predicted"/>
<dbReference type="EMBL" id="BARV01018759">
    <property type="protein sequence ID" value="GAI23299.1"/>
    <property type="molecule type" value="Genomic_DNA"/>
</dbReference>
<dbReference type="SUPFAM" id="SSF46785">
    <property type="entry name" value="Winged helix' DNA-binding domain"/>
    <property type="match status" value="1"/>
</dbReference>
<organism evidence="1">
    <name type="scientific">marine sediment metagenome</name>
    <dbReference type="NCBI Taxonomy" id="412755"/>
    <lineage>
        <taxon>unclassified sequences</taxon>
        <taxon>metagenomes</taxon>
        <taxon>ecological metagenomes</taxon>
    </lineage>
</organism>
<protein>
    <recommendedName>
        <fullName evidence="2">ArnR1-like winged helix-turn-helix domain-containing protein</fullName>
    </recommendedName>
</protein>
<gene>
    <name evidence="1" type="ORF">S06H3_31652</name>
</gene>
<accession>X1NXA8</accession>
<name>X1NXA8_9ZZZZ</name>
<evidence type="ECO:0000313" key="1">
    <source>
        <dbReference type="EMBL" id="GAI23299.1"/>
    </source>
</evidence>
<dbReference type="InterPro" id="IPR036390">
    <property type="entry name" value="WH_DNA-bd_sf"/>
</dbReference>
<sequence>MGVTEDINWLKDDEEGVGKVFMLIANKGGAKLRELRELFGTADWWPVKSHLRALTDRDLVVGAEGIYKLTENGLKVLEGFKAMEYVEPV</sequence>
<evidence type="ECO:0008006" key="2">
    <source>
        <dbReference type="Google" id="ProtNLM"/>
    </source>
</evidence>
<comment type="caution">
    <text evidence="1">The sequence shown here is derived from an EMBL/GenBank/DDBJ whole genome shotgun (WGS) entry which is preliminary data.</text>
</comment>
<reference evidence="1" key="1">
    <citation type="journal article" date="2014" name="Front. Microbiol.">
        <title>High frequency of phylogenetically diverse reductive dehalogenase-homologous genes in deep subseafloor sedimentary metagenomes.</title>
        <authorList>
            <person name="Kawai M."/>
            <person name="Futagami T."/>
            <person name="Toyoda A."/>
            <person name="Takaki Y."/>
            <person name="Nishi S."/>
            <person name="Hori S."/>
            <person name="Arai W."/>
            <person name="Tsubouchi T."/>
            <person name="Morono Y."/>
            <person name="Uchiyama I."/>
            <person name="Ito T."/>
            <person name="Fujiyama A."/>
            <person name="Inagaki F."/>
            <person name="Takami H."/>
        </authorList>
    </citation>
    <scope>NUCLEOTIDE SEQUENCE</scope>
    <source>
        <strain evidence="1">Expedition CK06-06</strain>
    </source>
</reference>
<dbReference type="AlphaFoldDB" id="X1NXA8"/>